<dbReference type="Pfam" id="PF00766">
    <property type="entry name" value="ETF_alpha"/>
    <property type="match status" value="1"/>
</dbReference>
<reference evidence="6" key="1">
    <citation type="submission" date="2016-11" db="EMBL/GenBank/DDBJ databases">
        <authorList>
            <person name="Varghese N."/>
            <person name="Submissions S."/>
        </authorList>
    </citation>
    <scope>NUCLEOTIDE SEQUENCE [LARGE SCALE GENOMIC DNA]</scope>
    <source>
        <strain evidence="6">DSM 26349</strain>
    </source>
</reference>
<sequence length="322" mass="34132">MSVLVYTESEEGVIKKIALEAVSYAKGIADQMGTSVTAISINANNTSELAKYGASKVLEVSDDKLNKFNGEAYADAIAQAAKNEDAKVIVLTSSANSKFLAPTLAVDLNAGFVPNVVALPERTSPFKVKHSVFTNKAFAHTEIKTEVKIVGLGKNTFGLKESETSMSNEAFSPNLDAHDFDMEIVSVDKATDQVTIADAEIVVSAGRGLKGPENWGMIEDLANTLGAATACSKPVSDMGWRPHSEHVGQTGKPVASNLYIAIGISGAIQHLAGINSSKVKVVINNDPEAPFFKAADYGIVGDAFEIVPQLNEKLKAFKAQNN</sequence>
<dbReference type="Gene3D" id="3.40.50.1220">
    <property type="entry name" value="TPP-binding domain"/>
    <property type="match status" value="1"/>
</dbReference>
<comment type="similarity">
    <text evidence="1">Belongs to the ETF alpha-subunit/FixB family.</text>
</comment>
<accession>A0A1M5ZZI1</accession>
<evidence type="ECO:0000313" key="5">
    <source>
        <dbReference type="EMBL" id="SHI29697.1"/>
    </source>
</evidence>
<protein>
    <submittedName>
        <fullName evidence="5">Electron transfer flavoprotein alpha subunit apoprotein</fullName>
    </submittedName>
</protein>
<dbReference type="InterPro" id="IPR001308">
    <property type="entry name" value="ETF_a/FixB"/>
</dbReference>
<dbReference type="Gene3D" id="3.40.50.620">
    <property type="entry name" value="HUPs"/>
    <property type="match status" value="1"/>
</dbReference>
<keyword evidence="2" id="KW-0813">Transport</keyword>
<dbReference type="PANTHER" id="PTHR43153">
    <property type="entry name" value="ELECTRON TRANSFER FLAVOPROTEIN ALPHA"/>
    <property type="match status" value="1"/>
</dbReference>
<dbReference type="SUPFAM" id="SSF52402">
    <property type="entry name" value="Adenine nucleotide alpha hydrolases-like"/>
    <property type="match status" value="1"/>
</dbReference>
<evidence type="ECO:0000256" key="2">
    <source>
        <dbReference type="ARBA" id="ARBA00022982"/>
    </source>
</evidence>
<dbReference type="OrthoDB" id="9770286at2"/>
<dbReference type="EMBL" id="FQYV01000001">
    <property type="protein sequence ID" value="SHI29697.1"/>
    <property type="molecule type" value="Genomic_DNA"/>
</dbReference>
<name>A0A1M5ZZI1_9FLAO</name>
<dbReference type="GO" id="GO:0050660">
    <property type="term" value="F:flavin adenine dinucleotide binding"/>
    <property type="evidence" value="ECO:0007669"/>
    <property type="project" value="InterPro"/>
</dbReference>
<dbReference type="Pfam" id="PF01012">
    <property type="entry name" value="ETF"/>
    <property type="match status" value="1"/>
</dbReference>
<dbReference type="AlphaFoldDB" id="A0A1M5ZZI1"/>
<organism evidence="5 6">
    <name type="scientific">Aequorivita viscosa</name>
    <dbReference type="NCBI Taxonomy" id="797419"/>
    <lineage>
        <taxon>Bacteria</taxon>
        <taxon>Pseudomonadati</taxon>
        <taxon>Bacteroidota</taxon>
        <taxon>Flavobacteriia</taxon>
        <taxon>Flavobacteriales</taxon>
        <taxon>Flavobacteriaceae</taxon>
        <taxon>Aequorivita</taxon>
    </lineage>
</organism>
<keyword evidence="2" id="KW-0249">Electron transport</keyword>
<dbReference type="PANTHER" id="PTHR43153:SF1">
    <property type="entry name" value="ELECTRON TRANSFER FLAVOPROTEIN SUBUNIT ALPHA, MITOCHONDRIAL"/>
    <property type="match status" value="1"/>
</dbReference>
<dbReference type="SUPFAM" id="SSF52467">
    <property type="entry name" value="DHS-like NAD/FAD-binding domain"/>
    <property type="match status" value="1"/>
</dbReference>
<dbReference type="GO" id="GO:0033539">
    <property type="term" value="P:fatty acid beta-oxidation using acyl-CoA dehydrogenase"/>
    <property type="evidence" value="ECO:0007669"/>
    <property type="project" value="TreeGrafter"/>
</dbReference>
<dbReference type="InterPro" id="IPR029035">
    <property type="entry name" value="DHS-like_NAD/FAD-binding_dom"/>
</dbReference>
<evidence type="ECO:0000313" key="6">
    <source>
        <dbReference type="Proteomes" id="UP000184172"/>
    </source>
</evidence>
<gene>
    <name evidence="5" type="ORF">SAMN04487908_10113</name>
</gene>
<feature type="binding site" evidence="3">
    <location>
        <begin position="263"/>
        <end position="270"/>
    </location>
    <ligand>
        <name>FAD</name>
        <dbReference type="ChEBI" id="CHEBI:57692"/>
    </ligand>
</feature>
<feature type="binding site" evidence="3">
    <location>
        <position position="284"/>
    </location>
    <ligand>
        <name>FAD</name>
        <dbReference type="ChEBI" id="CHEBI:57692"/>
    </ligand>
</feature>
<dbReference type="RefSeq" id="WP_073213585.1">
    <property type="nucleotide sequence ID" value="NZ_FNNS01000002.1"/>
</dbReference>
<keyword evidence="3" id="KW-0285">Flavoprotein</keyword>
<dbReference type="STRING" id="797419.SAMN05216556_10213"/>
<keyword evidence="6" id="KW-1185">Reference proteome</keyword>
<dbReference type="InterPro" id="IPR014730">
    <property type="entry name" value="ETF_a/b_N"/>
</dbReference>
<dbReference type="Proteomes" id="UP000184172">
    <property type="component" value="Unassembled WGS sequence"/>
</dbReference>
<evidence type="ECO:0000256" key="1">
    <source>
        <dbReference type="ARBA" id="ARBA00005817"/>
    </source>
</evidence>
<feature type="binding site" evidence="3">
    <location>
        <position position="207"/>
    </location>
    <ligand>
        <name>FAD</name>
        <dbReference type="ChEBI" id="CHEBI:57692"/>
    </ligand>
</feature>
<proteinExistence type="inferred from homology"/>
<dbReference type="PIRSF" id="PIRSF000089">
    <property type="entry name" value="Electra_flavoP_a"/>
    <property type="match status" value="1"/>
</dbReference>
<keyword evidence="3" id="KW-0274">FAD</keyword>
<dbReference type="SMART" id="SM00893">
    <property type="entry name" value="ETF"/>
    <property type="match status" value="1"/>
</dbReference>
<evidence type="ECO:0000256" key="3">
    <source>
        <dbReference type="PIRSR" id="PIRSR000089-1"/>
    </source>
</evidence>
<evidence type="ECO:0000259" key="4">
    <source>
        <dbReference type="SMART" id="SM00893"/>
    </source>
</evidence>
<dbReference type="InterPro" id="IPR014729">
    <property type="entry name" value="Rossmann-like_a/b/a_fold"/>
</dbReference>
<dbReference type="GO" id="GO:0009055">
    <property type="term" value="F:electron transfer activity"/>
    <property type="evidence" value="ECO:0007669"/>
    <property type="project" value="InterPro"/>
</dbReference>
<feature type="domain" description="Electron transfer flavoprotein alpha/beta-subunit N-terminal" evidence="4">
    <location>
        <begin position="3"/>
        <end position="184"/>
    </location>
</feature>
<comment type="cofactor">
    <cofactor evidence="3">
        <name>FAD</name>
        <dbReference type="ChEBI" id="CHEBI:57692"/>
    </cofactor>
    <text evidence="3">Binds 1 FAD per dimer.</text>
</comment>
<dbReference type="InterPro" id="IPR014731">
    <property type="entry name" value="ETF_asu_C"/>
</dbReference>